<sequence length="979" mass="104155">MRDYHSALRAAIIGSASIASIAIATPASAQERSQRFDIPAQAAANGLNEWAKQADRQIVFPYAAVSGRRTPTVRGSFTPRQALDRLIAPLGLAITSTQNGTITLAQAAQQSATIATEDPLAEPETSEIVITASRIDRAFEAPTPVVSVTAQTLKMGGPSNVAEALNDLPQFRGTRGPQVTTTNSDGGSSPVDLRGLGIARTLVLLDGRRFSADNDLNTVPTILIRSVDIVTGGASAAWGSGAVAGVVNIALDDKLDGVKLGGEATISSRGDYDGYRFEGAFGKSFAGGRGHILIGGEYYDNQGIQPRTLRRNAGRWSSVSNGAGAFYLAPDVGFANAAVGGLILSGALRNKAFNPDGTLRDFQFGTVIGTSMLGGEGPSNDDIAPLVAPIRRYNMLGRIGYELSDALKLTAEIRHSRFYNRYDAYVDSSRGTITIKSDNAFLPATVRTQLAAAGQTSFTFGRFNSDFATLEFDIDRPTTQGTIALDGRFGESWRWSAYYSHGETRNRQSTHNQILTQNFAQAIDSLISPVTGQPICRVALTNPTTNCVPINLFGNGNVSAAAAAYVTGSPSIRAKSQLDVGGISLRGEPFDLPAGPVSIAIGTEARREAVNQIADPLSLARAFTSFNTAPLAGKFTVKEAFGEVLVPIVKDVALLNDLQFNGAVRISDYSTTGSIWSWKLGVTNEFFPGFRGRFTRSRDIRSANLAELFTTRTQGQTPVADPVTGQSSQVTVIGGGNPKLMPETADTMTGGFVFSPPSLPGLSVSIDYYKIKIDDVIVTLAAQDIVARCANGNQDLCARVQRDSTGNILQVLSSNVNLSRYKTDGIDVDLSYGFALGDGRMTLRGLASWVNSLTTDDGISRIEYVKSQNFAFGFGVPKLRATASVSYDGPAFGAYMRGRYISAGNTDNTVNNVNGRIPAFAYVDLGATVKVAMPGGGPKAELYIDVSNLFDKDPPKSSTYSPYYDVIGTYFSAGARIRF</sequence>
<dbReference type="PROSITE" id="PS52016">
    <property type="entry name" value="TONB_DEPENDENT_REC_3"/>
    <property type="match status" value="1"/>
</dbReference>
<dbReference type="InterPro" id="IPR039426">
    <property type="entry name" value="TonB-dep_rcpt-like"/>
</dbReference>
<evidence type="ECO:0000256" key="10">
    <source>
        <dbReference type="PROSITE-ProRule" id="PRU01360"/>
    </source>
</evidence>
<keyword evidence="9 10" id="KW-0998">Cell outer membrane</keyword>
<dbReference type="InterPro" id="IPR011662">
    <property type="entry name" value="Secretin/TonB_short_N"/>
</dbReference>
<organism evidence="14 15">
    <name type="scientific">Sphingomonas colocasiae</name>
    <dbReference type="NCBI Taxonomy" id="1848973"/>
    <lineage>
        <taxon>Bacteria</taxon>
        <taxon>Pseudomonadati</taxon>
        <taxon>Pseudomonadota</taxon>
        <taxon>Alphaproteobacteria</taxon>
        <taxon>Sphingomonadales</taxon>
        <taxon>Sphingomonadaceae</taxon>
        <taxon>Sphingomonas</taxon>
    </lineage>
</organism>
<keyword evidence="15" id="KW-1185">Reference proteome</keyword>
<dbReference type="Gene3D" id="3.55.50.30">
    <property type="match status" value="1"/>
</dbReference>
<dbReference type="SMART" id="SM00965">
    <property type="entry name" value="STN"/>
    <property type="match status" value="1"/>
</dbReference>
<proteinExistence type="inferred from homology"/>
<dbReference type="InterPro" id="IPR012910">
    <property type="entry name" value="Plug_dom"/>
</dbReference>
<evidence type="ECO:0000256" key="12">
    <source>
        <dbReference type="SAM" id="SignalP"/>
    </source>
</evidence>
<dbReference type="Proteomes" id="UP000706039">
    <property type="component" value="Unassembled WGS sequence"/>
</dbReference>
<dbReference type="RefSeq" id="WP_222991534.1">
    <property type="nucleotide sequence ID" value="NZ_JAINVV010000009.1"/>
</dbReference>
<dbReference type="Pfam" id="PF07660">
    <property type="entry name" value="STN"/>
    <property type="match status" value="1"/>
</dbReference>
<comment type="caution">
    <text evidence="14">The sequence shown here is derived from an EMBL/GenBank/DDBJ whole genome shotgun (WGS) entry which is preliminary data.</text>
</comment>
<keyword evidence="6" id="KW-0408">Iron</keyword>
<keyword evidence="3 10" id="KW-1134">Transmembrane beta strand</keyword>
<dbReference type="SUPFAM" id="SSF56935">
    <property type="entry name" value="Porins"/>
    <property type="match status" value="1"/>
</dbReference>
<keyword evidence="8 10" id="KW-0472">Membrane</keyword>
<name>A0ABS7PSU8_9SPHN</name>
<dbReference type="InterPro" id="IPR037066">
    <property type="entry name" value="Plug_dom_sf"/>
</dbReference>
<reference evidence="14 15" key="1">
    <citation type="submission" date="2021-08" db="EMBL/GenBank/DDBJ databases">
        <authorList>
            <person name="Tuo L."/>
        </authorList>
    </citation>
    <scope>NUCLEOTIDE SEQUENCE [LARGE SCALE GENOMIC DNA]</scope>
    <source>
        <strain evidence="14 15">JCM 31229</strain>
    </source>
</reference>
<keyword evidence="2 10" id="KW-0813">Transport</keyword>
<dbReference type="InterPro" id="IPR036942">
    <property type="entry name" value="Beta-barrel_TonB_sf"/>
</dbReference>
<evidence type="ECO:0000256" key="4">
    <source>
        <dbReference type="ARBA" id="ARBA00022496"/>
    </source>
</evidence>
<keyword evidence="12" id="KW-0732">Signal</keyword>
<keyword evidence="5 10" id="KW-0812">Transmembrane</keyword>
<evidence type="ECO:0000256" key="3">
    <source>
        <dbReference type="ARBA" id="ARBA00022452"/>
    </source>
</evidence>
<evidence type="ECO:0000259" key="13">
    <source>
        <dbReference type="SMART" id="SM00965"/>
    </source>
</evidence>
<evidence type="ECO:0000256" key="1">
    <source>
        <dbReference type="ARBA" id="ARBA00004571"/>
    </source>
</evidence>
<feature type="signal peptide" evidence="12">
    <location>
        <begin position="1"/>
        <end position="29"/>
    </location>
</feature>
<protein>
    <submittedName>
        <fullName evidence="14">TonB-dependent receptor</fullName>
    </submittedName>
</protein>
<evidence type="ECO:0000256" key="6">
    <source>
        <dbReference type="ARBA" id="ARBA00023004"/>
    </source>
</evidence>
<dbReference type="Gene3D" id="2.40.170.20">
    <property type="entry name" value="TonB-dependent receptor, beta-barrel domain"/>
    <property type="match status" value="1"/>
</dbReference>
<evidence type="ECO:0000256" key="11">
    <source>
        <dbReference type="RuleBase" id="RU003357"/>
    </source>
</evidence>
<dbReference type="PANTHER" id="PTHR47234:SF3">
    <property type="entry name" value="SECRETIN_TONB SHORT N-TERMINAL DOMAIN-CONTAINING PROTEIN"/>
    <property type="match status" value="1"/>
</dbReference>
<evidence type="ECO:0000256" key="5">
    <source>
        <dbReference type="ARBA" id="ARBA00022692"/>
    </source>
</evidence>
<comment type="subcellular location">
    <subcellularLocation>
        <location evidence="1 10">Cell outer membrane</location>
        <topology evidence="1 10">Multi-pass membrane protein</topology>
    </subcellularLocation>
</comment>
<comment type="similarity">
    <text evidence="10 11">Belongs to the TonB-dependent receptor family.</text>
</comment>
<dbReference type="Pfam" id="PF07715">
    <property type="entry name" value="Plug"/>
    <property type="match status" value="1"/>
</dbReference>
<evidence type="ECO:0000313" key="15">
    <source>
        <dbReference type="Proteomes" id="UP000706039"/>
    </source>
</evidence>
<dbReference type="InterPro" id="IPR000531">
    <property type="entry name" value="Beta-barrel_TonB"/>
</dbReference>
<evidence type="ECO:0000313" key="14">
    <source>
        <dbReference type="EMBL" id="MBY8824423.1"/>
    </source>
</evidence>
<dbReference type="EMBL" id="JAINVV010000009">
    <property type="protein sequence ID" value="MBY8824423.1"/>
    <property type="molecule type" value="Genomic_DNA"/>
</dbReference>
<evidence type="ECO:0000256" key="2">
    <source>
        <dbReference type="ARBA" id="ARBA00022448"/>
    </source>
</evidence>
<evidence type="ECO:0000256" key="8">
    <source>
        <dbReference type="ARBA" id="ARBA00023136"/>
    </source>
</evidence>
<feature type="domain" description="Secretin/TonB short N-terminal" evidence="13">
    <location>
        <begin position="56"/>
        <end position="107"/>
    </location>
</feature>
<accession>A0ABS7PSU8</accession>
<evidence type="ECO:0000256" key="7">
    <source>
        <dbReference type="ARBA" id="ARBA00023077"/>
    </source>
</evidence>
<keyword evidence="4" id="KW-0410">Iron transport</keyword>
<keyword evidence="7 11" id="KW-0798">TonB box</keyword>
<dbReference type="Gene3D" id="2.170.130.10">
    <property type="entry name" value="TonB-dependent receptor, plug domain"/>
    <property type="match status" value="1"/>
</dbReference>
<feature type="chain" id="PRO_5045325065" evidence="12">
    <location>
        <begin position="30"/>
        <end position="979"/>
    </location>
</feature>
<gene>
    <name evidence="14" type="ORF">K7G82_19115</name>
</gene>
<keyword evidence="14" id="KW-0675">Receptor</keyword>
<evidence type="ECO:0000256" key="9">
    <source>
        <dbReference type="ARBA" id="ARBA00023237"/>
    </source>
</evidence>
<keyword evidence="4" id="KW-0406">Ion transport</keyword>
<dbReference type="PANTHER" id="PTHR47234">
    <property type="match status" value="1"/>
</dbReference>
<dbReference type="Pfam" id="PF00593">
    <property type="entry name" value="TonB_dep_Rec_b-barrel"/>
    <property type="match status" value="1"/>
</dbReference>